<dbReference type="Proteomes" id="UP000315908">
    <property type="component" value="Unassembled WGS sequence"/>
</dbReference>
<feature type="region of interest" description="Disordered" evidence="1">
    <location>
        <begin position="111"/>
        <end position="138"/>
    </location>
</feature>
<evidence type="ECO:0000313" key="4">
    <source>
        <dbReference type="Proteomes" id="UP000315908"/>
    </source>
</evidence>
<dbReference type="RefSeq" id="WP_088159743.1">
    <property type="nucleotide sequence ID" value="NZ_DAIRPU010000018.1"/>
</dbReference>
<reference evidence="3 4" key="1">
    <citation type="journal article" date="2015" name="Stand. Genomic Sci.">
        <title>Genomic Encyclopedia of Bacterial and Archaeal Type Strains, Phase III: the genomes of soil and plant-associated and newly described type strains.</title>
        <authorList>
            <person name="Whitman W.B."/>
            <person name="Woyke T."/>
            <person name="Klenk H.P."/>
            <person name="Zhou Y."/>
            <person name="Lilburn T.G."/>
            <person name="Beck B.J."/>
            <person name="De Vos P."/>
            <person name="Vandamme P."/>
            <person name="Eisen J.A."/>
            <person name="Garrity G."/>
            <person name="Hugenholtz P."/>
            <person name="Kyrpides N.C."/>
        </authorList>
    </citation>
    <scope>NUCLEOTIDE SEQUENCE [LARGE SCALE GENOMIC DNA]</scope>
    <source>
        <strain evidence="3 4">CGMCC 1.6855</strain>
    </source>
</reference>
<evidence type="ECO:0008006" key="5">
    <source>
        <dbReference type="Google" id="ProtNLM"/>
    </source>
</evidence>
<dbReference type="EMBL" id="VLKR01000013">
    <property type="protein sequence ID" value="TWI19385.1"/>
    <property type="molecule type" value="Genomic_DNA"/>
</dbReference>
<gene>
    <name evidence="3" type="ORF">IQ31_02696</name>
</gene>
<evidence type="ECO:0000313" key="3">
    <source>
        <dbReference type="EMBL" id="TWI19385.1"/>
    </source>
</evidence>
<dbReference type="AlphaFoldDB" id="A0A562MHG1"/>
<comment type="caution">
    <text evidence="3">The sequence shown here is derived from an EMBL/GenBank/DDBJ whole genome shotgun (WGS) entry which is preliminary data.</text>
</comment>
<evidence type="ECO:0000256" key="2">
    <source>
        <dbReference type="SAM" id="SignalP"/>
    </source>
</evidence>
<proteinExistence type="predicted"/>
<sequence length="138" mass="15185">MKKLFLAGIGFFLAMGLTFAQQAQTTPEENATKVVTELVTKLTLNDEQKTAVSTIVLDQEKAIAAVIQDSTTKVDVKKENIAKIQGESDTKIAQLLTDEQKVAYQKYVTERPPVNIPATQETTEQKESGNGQSNQQQQ</sequence>
<name>A0A562MHG1_9SPHI</name>
<keyword evidence="2" id="KW-0732">Signal</keyword>
<dbReference type="OrthoDB" id="710673at2"/>
<accession>A0A562MHG1</accession>
<feature type="signal peptide" evidence="2">
    <location>
        <begin position="1"/>
        <end position="23"/>
    </location>
</feature>
<protein>
    <recommendedName>
        <fullName evidence="5">LTXXQ motif family protein</fullName>
    </recommendedName>
</protein>
<organism evidence="3 4">
    <name type="scientific">Sphingobacterium siyangense</name>
    <dbReference type="NCBI Taxonomy" id="459529"/>
    <lineage>
        <taxon>Bacteria</taxon>
        <taxon>Pseudomonadati</taxon>
        <taxon>Bacteroidota</taxon>
        <taxon>Sphingobacteriia</taxon>
        <taxon>Sphingobacteriales</taxon>
        <taxon>Sphingobacteriaceae</taxon>
        <taxon>Sphingobacterium</taxon>
    </lineage>
</organism>
<evidence type="ECO:0000256" key="1">
    <source>
        <dbReference type="SAM" id="MobiDB-lite"/>
    </source>
</evidence>
<feature type="compositionally biased region" description="Low complexity" evidence="1">
    <location>
        <begin position="128"/>
        <end position="138"/>
    </location>
</feature>
<feature type="chain" id="PRO_5022171596" description="LTXXQ motif family protein" evidence="2">
    <location>
        <begin position="24"/>
        <end position="138"/>
    </location>
</feature>